<keyword evidence="3" id="KW-1185">Reference proteome</keyword>
<organism evidence="2 3">
    <name type="scientific">Alkalibacterium subtropicum</name>
    <dbReference type="NCBI Taxonomy" id="753702"/>
    <lineage>
        <taxon>Bacteria</taxon>
        <taxon>Bacillati</taxon>
        <taxon>Bacillota</taxon>
        <taxon>Bacilli</taxon>
        <taxon>Lactobacillales</taxon>
        <taxon>Carnobacteriaceae</taxon>
        <taxon>Alkalibacterium</taxon>
    </lineage>
</organism>
<proteinExistence type="predicted"/>
<evidence type="ECO:0000313" key="3">
    <source>
        <dbReference type="Proteomes" id="UP000199612"/>
    </source>
</evidence>
<dbReference type="RefSeq" id="WP_177188665.1">
    <property type="nucleotide sequence ID" value="NZ_FOLT01000010.1"/>
</dbReference>
<sequence length="55" mass="6063">MKKLTKLLILTLTGGMFLVGCGEADDIENDLPDVEETEDDLMNDDLGDDMEDDAE</sequence>
<accession>A0A1I1K2W3</accession>
<evidence type="ECO:0000313" key="2">
    <source>
        <dbReference type="EMBL" id="SFC54841.1"/>
    </source>
</evidence>
<dbReference type="STRING" id="753702.SAMN04488102_11019"/>
<name>A0A1I1K2W3_9LACT</name>
<protein>
    <submittedName>
        <fullName evidence="2">Uncharacterized protein</fullName>
    </submittedName>
</protein>
<reference evidence="3" key="1">
    <citation type="submission" date="2016-10" db="EMBL/GenBank/DDBJ databases">
        <authorList>
            <person name="Varghese N."/>
            <person name="Submissions S."/>
        </authorList>
    </citation>
    <scope>NUCLEOTIDE SEQUENCE [LARGE SCALE GENOMIC DNA]</scope>
    <source>
        <strain evidence="3">DSM 23664</strain>
    </source>
</reference>
<dbReference type="PROSITE" id="PS51257">
    <property type="entry name" value="PROKAR_LIPOPROTEIN"/>
    <property type="match status" value="1"/>
</dbReference>
<dbReference type="EMBL" id="FOLT01000010">
    <property type="protein sequence ID" value="SFC54841.1"/>
    <property type="molecule type" value="Genomic_DNA"/>
</dbReference>
<dbReference type="AlphaFoldDB" id="A0A1I1K2W3"/>
<dbReference type="Proteomes" id="UP000199612">
    <property type="component" value="Unassembled WGS sequence"/>
</dbReference>
<evidence type="ECO:0000256" key="1">
    <source>
        <dbReference type="SAM" id="MobiDB-lite"/>
    </source>
</evidence>
<gene>
    <name evidence="2" type="ORF">SAMN04488102_11019</name>
</gene>
<feature type="region of interest" description="Disordered" evidence="1">
    <location>
        <begin position="26"/>
        <end position="55"/>
    </location>
</feature>